<dbReference type="AlphaFoldDB" id="A0A2Z6B3A5"/>
<sequence length="82" mass="8454">MENLLGLEVMNQGVGTDLRAHLRQSAAIRREAGPARSSSIRTVTVGSGISPDLLTSLPDEESARGLPGHKAGIPPVGTSTPP</sequence>
<dbReference type="EMBL" id="AP017378">
    <property type="protein sequence ID" value="BBD09971.1"/>
    <property type="molecule type" value="Genomic_DNA"/>
</dbReference>
<feature type="region of interest" description="Disordered" evidence="1">
    <location>
        <begin position="39"/>
        <end position="82"/>
    </location>
</feature>
<dbReference type="KEGG" id="dfl:DFE_3245"/>
<evidence type="ECO:0000256" key="1">
    <source>
        <dbReference type="SAM" id="MobiDB-lite"/>
    </source>
</evidence>
<evidence type="ECO:0000313" key="3">
    <source>
        <dbReference type="Proteomes" id="UP000269883"/>
    </source>
</evidence>
<protein>
    <submittedName>
        <fullName evidence="2">Uncharacterized protein</fullName>
    </submittedName>
</protein>
<organism evidence="2 3">
    <name type="scientific">Desulfovibrio ferrophilus</name>
    <dbReference type="NCBI Taxonomy" id="241368"/>
    <lineage>
        <taxon>Bacteria</taxon>
        <taxon>Pseudomonadati</taxon>
        <taxon>Thermodesulfobacteriota</taxon>
        <taxon>Desulfovibrionia</taxon>
        <taxon>Desulfovibrionales</taxon>
        <taxon>Desulfovibrionaceae</taxon>
        <taxon>Desulfovibrio</taxon>
    </lineage>
</organism>
<reference evidence="2 3" key="1">
    <citation type="journal article" date="2018" name="Sci. Adv.">
        <title>Multi-heme cytochromes provide a pathway for survival in energy-limited environments.</title>
        <authorList>
            <person name="Deng X."/>
            <person name="Dohmae N."/>
            <person name="Nealson K.H."/>
            <person name="Hashimoto K."/>
            <person name="Okamoto A."/>
        </authorList>
    </citation>
    <scope>NUCLEOTIDE SEQUENCE [LARGE SCALE GENOMIC DNA]</scope>
    <source>
        <strain evidence="2 3">IS5</strain>
    </source>
</reference>
<dbReference type="Proteomes" id="UP000269883">
    <property type="component" value="Chromosome"/>
</dbReference>
<evidence type="ECO:0000313" key="2">
    <source>
        <dbReference type="EMBL" id="BBD09971.1"/>
    </source>
</evidence>
<accession>A0A2Z6B3A5</accession>
<name>A0A2Z6B3A5_9BACT</name>
<gene>
    <name evidence="2" type="ORF">DFE_3245</name>
</gene>
<proteinExistence type="predicted"/>
<keyword evidence="3" id="KW-1185">Reference proteome</keyword>